<dbReference type="EMBL" id="JACBZD010000001">
    <property type="protein sequence ID" value="NYI06998.1"/>
    <property type="molecule type" value="Genomic_DNA"/>
</dbReference>
<feature type="region of interest" description="Disordered" evidence="20">
    <location>
        <begin position="1"/>
        <end position="40"/>
    </location>
</feature>
<evidence type="ECO:0000256" key="16">
    <source>
        <dbReference type="ARBA" id="ARBA00032853"/>
    </source>
</evidence>
<keyword evidence="9 19" id="KW-0808">Transferase</keyword>
<evidence type="ECO:0000256" key="18">
    <source>
        <dbReference type="ARBA" id="ARBA00049504"/>
    </source>
</evidence>
<evidence type="ECO:0000256" key="2">
    <source>
        <dbReference type="ARBA" id="ARBA00004651"/>
    </source>
</evidence>
<evidence type="ECO:0000256" key="5">
    <source>
        <dbReference type="ARBA" id="ARBA00013200"/>
    </source>
</evidence>
<keyword evidence="22" id="KW-1185">Reference proteome</keyword>
<comment type="pathway">
    <text evidence="3 19">Cofactor biosynthesis; adenosylcobalamin biosynthesis; adenosylcobalamin from cob(II)yrinate a,c-diamide: step 7/7.</text>
</comment>
<evidence type="ECO:0000256" key="6">
    <source>
        <dbReference type="ARBA" id="ARBA00015850"/>
    </source>
</evidence>
<comment type="similarity">
    <text evidence="4 19">Belongs to the CobS family.</text>
</comment>
<comment type="caution">
    <text evidence="21">The sequence shown here is derived from an EMBL/GenBank/DDBJ whole genome shotgun (WGS) entry which is preliminary data.</text>
</comment>
<feature type="compositionally biased region" description="Gly residues" evidence="20">
    <location>
        <begin position="16"/>
        <end position="28"/>
    </location>
</feature>
<feature type="compositionally biased region" description="Low complexity" evidence="20">
    <location>
        <begin position="31"/>
        <end position="40"/>
    </location>
</feature>
<dbReference type="Proteomes" id="UP000567795">
    <property type="component" value="Unassembled WGS sequence"/>
</dbReference>
<name>A0A853A900_9ACTN</name>
<evidence type="ECO:0000256" key="3">
    <source>
        <dbReference type="ARBA" id="ARBA00004663"/>
    </source>
</evidence>
<dbReference type="GO" id="GO:0008818">
    <property type="term" value="F:cobalamin 5'-phosphate synthase activity"/>
    <property type="evidence" value="ECO:0007669"/>
    <property type="project" value="UniProtKB-UniRule"/>
</dbReference>
<evidence type="ECO:0000256" key="17">
    <source>
        <dbReference type="ARBA" id="ARBA00048623"/>
    </source>
</evidence>
<dbReference type="HAMAP" id="MF_00719">
    <property type="entry name" value="CobS"/>
    <property type="match status" value="1"/>
</dbReference>
<proteinExistence type="inferred from homology"/>
<dbReference type="EC" id="2.7.8.26" evidence="5 19"/>
<dbReference type="UniPathway" id="UPA00148">
    <property type="reaction ID" value="UER00238"/>
</dbReference>
<keyword evidence="10 19" id="KW-0812">Transmembrane</keyword>
<evidence type="ECO:0000256" key="10">
    <source>
        <dbReference type="ARBA" id="ARBA00022692"/>
    </source>
</evidence>
<keyword evidence="13 19" id="KW-0472">Membrane</keyword>
<evidence type="ECO:0000256" key="1">
    <source>
        <dbReference type="ARBA" id="ARBA00001946"/>
    </source>
</evidence>
<evidence type="ECO:0000256" key="11">
    <source>
        <dbReference type="ARBA" id="ARBA00022842"/>
    </source>
</evidence>
<dbReference type="RefSeq" id="WP_179815494.1">
    <property type="nucleotide sequence ID" value="NZ_JACBZD010000001.1"/>
</dbReference>
<feature type="transmembrane region" description="Helical" evidence="19">
    <location>
        <begin position="177"/>
        <end position="196"/>
    </location>
</feature>
<evidence type="ECO:0000256" key="14">
    <source>
        <dbReference type="ARBA" id="ARBA00025228"/>
    </source>
</evidence>
<comment type="catalytic activity">
    <reaction evidence="17 19">
        <text>alpha-ribazole + adenosylcob(III)inamide-GDP = adenosylcob(III)alamin + GMP + H(+)</text>
        <dbReference type="Rhea" id="RHEA:16049"/>
        <dbReference type="ChEBI" id="CHEBI:10329"/>
        <dbReference type="ChEBI" id="CHEBI:15378"/>
        <dbReference type="ChEBI" id="CHEBI:18408"/>
        <dbReference type="ChEBI" id="CHEBI:58115"/>
        <dbReference type="ChEBI" id="CHEBI:60487"/>
        <dbReference type="EC" id="2.7.8.26"/>
    </reaction>
</comment>
<evidence type="ECO:0000256" key="7">
    <source>
        <dbReference type="ARBA" id="ARBA00022475"/>
    </source>
</evidence>
<feature type="transmembrane region" description="Helical" evidence="19">
    <location>
        <begin position="224"/>
        <end position="242"/>
    </location>
</feature>
<dbReference type="InterPro" id="IPR003805">
    <property type="entry name" value="CobS"/>
</dbReference>
<comment type="function">
    <text evidence="14 19">Joins adenosylcobinamide-GDP and alpha-ribazole to generate adenosylcobalamin (Ado-cobalamin). Also synthesizes adenosylcobalamin 5'-phosphate from adenosylcobinamide-GDP and alpha-ribazole 5'-phosphate.</text>
</comment>
<evidence type="ECO:0000256" key="19">
    <source>
        <dbReference type="HAMAP-Rule" id="MF_00719"/>
    </source>
</evidence>
<sequence length="315" mass="29941">MSVGRASGESAPADGPSGGPSGGAGHPGRPGPAARAGRAARSGSWAEGWRFAVGTLSVLPTRVTHWDRPTAARAMLLAPLVGVPLGVCAAAPAALVHAAGGGAPLAGVVAVAALAALTRGLHLDGLADTADGLGSGKPAEDALRIMKASDIGPFGVLVLLLVLMGQVAAVGRAFDAGTGRGAVAVLVAAVAARSALSRGCRVDVPSARPGGLGAMVAGTLSRPAVVGATALGLLGCAGLGLAEAALTGREVWGATGAVAPPLAALQAAGAAAVGLVAARALLGRCVRRLGGVTGDVLGAMAETSAAAALLVLALG</sequence>
<dbReference type="GO" id="GO:0009236">
    <property type="term" value="P:cobalamin biosynthetic process"/>
    <property type="evidence" value="ECO:0007669"/>
    <property type="project" value="UniProtKB-UniRule"/>
</dbReference>
<accession>A0A853A900</accession>
<protein>
    <recommendedName>
        <fullName evidence="6 19">Adenosylcobinamide-GDP ribazoletransferase</fullName>
        <ecNumber evidence="5 19">2.7.8.26</ecNumber>
    </recommendedName>
    <alternativeName>
        <fullName evidence="16 19">Cobalamin synthase</fullName>
    </alternativeName>
    <alternativeName>
        <fullName evidence="15 19">Cobalamin-5'-phosphate synthase</fullName>
    </alternativeName>
</protein>
<comment type="subcellular location">
    <subcellularLocation>
        <location evidence="2 19">Cell membrane</location>
        <topology evidence="2 19">Multi-pass membrane protein</topology>
    </subcellularLocation>
</comment>
<dbReference type="GO" id="GO:0005886">
    <property type="term" value="C:plasma membrane"/>
    <property type="evidence" value="ECO:0007669"/>
    <property type="project" value="UniProtKB-SubCell"/>
</dbReference>
<evidence type="ECO:0000256" key="8">
    <source>
        <dbReference type="ARBA" id="ARBA00022573"/>
    </source>
</evidence>
<dbReference type="AlphaFoldDB" id="A0A853A900"/>
<organism evidence="21 22">
    <name type="scientific">Allostreptomyces psammosilenae</name>
    <dbReference type="NCBI Taxonomy" id="1892865"/>
    <lineage>
        <taxon>Bacteria</taxon>
        <taxon>Bacillati</taxon>
        <taxon>Actinomycetota</taxon>
        <taxon>Actinomycetes</taxon>
        <taxon>Kitasatosporales</taxon>
        <taxon>Streptomycetaceae</taxon>
        <taxon>Allostreptomyces</taxon>
    </lineage>
</organism>
<evidence type="ECO:0000256" key="9">
    <source>
        <dbReference type="ARBA" id="ARBA00022679"/>
    </source>
</evidence>
<evidence type="ECO:0000256" key="12">
    <source>
        <dbReference type="ARBA" id="ARBA00022989"/>
    </source>
</evidence>
<comment type="catalytic activity">
    <reaction evidence="18 19">
        <text>alpha-ribazole 5'-phosphate + adenosylcob(III)inamide-GDP = adenosylcob(III)alamin 5'-phosphate + GMP + H(+)</text>
        <dbReference type="Rhea" id="RHEA:23560"/>
        <dbReference type="ChEBI" id="CHEBI:15378"/>
        <dbReference type="ChEBI" id="CHEBI:57918"/>
        <dbReference type="ChEBI" id="CHEBI:58115"/>
        <dbReference type="ChEBI" id="CHEBI:60487"/>
        <dbReference type="ChEBI" id="CHEBI:60493"/>
        <dbReference type="EC" id="2.7.8.26"/>
    </reaction>
</comment>
<evidence type="ECO:0000313" key="22">
    <source>
        <dbReference type="Proteomes" id="UP000567795"/>
    </source>
</evidence>
<reference evidence="21 22" key="1">
    <citation type="submission" date="2020-07" db="EMBL/GenBank/DDBJ databases">
        <title>Sequencing the genomes of 1000 actinobacteria strains.</title>
        <authorList>
            <person name="Klenk H.-P."/>
        </authorList>
    </citation>
    <scope>NUCLEOTIDE SEQUENCE [LARGE SCALE GENOMIC DNA]</scope>
    <source>
        <strain evidence="21 22">DSM 42178</strain>
    </source>
</reference>
<keyword evidence="8 19" id="KW-0169">Cobalamin biosynthesis</keyword>
<keyword evidence="11 19" id="KW-0460">Magnesium</keyword>
<dbReference type="PANTHER" id="PTHR34148:SF1">
    <property type="entry name" value="ADENOSYLCOBINAMIDE-GDP RIBAZOLETRANSFERASE"/>
    <property type="match status" value="1"/>
</dbReference>
<keyword evidence="12 19" id="KW-1133">Transmembrane helix</keyword>
<evidence type="ECO:0000256" key="15">
    <source>
        <dbReference type="ARBA" id="ARBA00032605"/>
    </source>
</evidence>
<evidence type="ECO:0000256" key="4">
    <source>
        <dbReference type="ARBA" id="ARBA00010561"/>
    </source>
</evidence>
<evidence type="ECO:0000313" key="21">
    <source>
        <dbReference type="EMBL" id="NYI06998.1"/>
    </source>
</evidence>
<dbReference type="Pfam" id="PF02654">
    <property type="entry name" value="CobS"/>
    <property type="match status" value="1"/>
</dbReference>
<evidence type="ECO:0000256" key="13">
    <source>
        <dbReference type="ARBA" id="ARBA00023136"/>
    </source>
</evidence>
<feature type="transmembrane region" description="Helical" evidence="19">
    <location>
        <begin position="101"/>
        <end position="118"/>
    </location>
</feature>
<evidence type="ECO:0000256" key="20">
    <source>
        <dbReference type="SAM" id="MobiDB-lite"/>
    </source>
</evidence>
<comment type="cofactor">
    <cofactor evidence="1 19">
        <name>Mg(2+)</name>
        <dbReference type="ChEBI" id="CHEBI:18420"/>
    </cofactor>
</comment>
<dbReference type="PANTHER" id="PTHR34148">
    <property type="entry name" value="ADENOSYLCOBINAMIDE-GDP RIBAZOLETRANSFERASE"/>
    <property type="match status" value="1"/>
</dbReference>
<feature type="transmembrane region" description="Helical" evidence="19">
    <location>
        <begin position="151"/>
        <end position="171"/>
    </location>
</feature>
<feature type="transmembrane region" description="Helical" evidence="19">
    <location>
        <begin position="74"/>
        <end position="95"/>
    </location>
</feature>
<gene>
    <name evidence="19" type="primary">cobS</name>
    <name evidence="21" type="ORF">FHU37_003941</name>
</gene>
<dbReference type="GO" id="GO:0051073">
    <property type="term" value="F:adenosylcobinamide-GDP ribazoletransferase activity"/>
    <property type="evidence" value="ECO:0007669"/>
    <property type="project" value="UniProtKB-UniRule"/>
</dbReference>
<keyword evidence="7 19" id="KW-1003">Cell membrane</keyword>
<feature type="compositionally biased region" description="Low complexity" evidence="20">
    <location>
        <begin position="1"/>
        <end position="15"/>
    </location>
</feature>
<feature type="transmembrane region" description="Helical" evidence="19">
    <location>
        <begin position="262"/>
        <end position="282"/>
    </location>
</feature>